<proteinExistence type="predicted"/>
<feature type="transmembrane region" description="Helical" evidence="1">
    <location>
        <begin position="40"/>
        <end position="61"/>
    </location>
</feature>
<dbReference type="VEuPathDB" id="CryptoDB:Cvel_17270"/>
<accession>A0A0G4FIR4</accession>
<dbReference type="PhylomeDB" id="A0A0G4FIR4"/>
<evidence type="ECO:0000256" key="1">
    <source>
        <dbReference type="SAM" id="Phobius"/>
    </source>
</evidence>
<dbReference type="EMBL" id="CDMZ01000406">
    <property type="protein sequence ID" value="CEM13614.1"/>
    <property type="molecule type" value="Genomic_DNA"/>
</dbReference>
<keyword evidence="1" id="KW-0812">Transmembrane</keyword>
<keyword evidence="1" id="KW-0472">Membrane</keyword>
<gene>
    <name evidence="2" type="ORF">Cvel_17270</name>
</gene>
<organism evidence="2">
    <name type="scientific">Chromera velia CCMP2878</name>
    <dbReference type="NCBI Taxonomy" id="1169474"/>
    <lineage>
        <taxon>Eukaryota</taxon>
        <taxon>Sar</taxon>
        <taxon>Alveolata</taxon>
        <taxon>Colpodellida</taxon>
        <taxon>Chromeraceae</taxon>
        <taxon>Chromera</taxon>
    </lineage>
</organism>
<evidence type="ECO:0000313" key="2">
    <source>
        <dbReference type="EMBL" id="CEM13614.1"/>
    </source>
</evidence>
<dbReference type="AlphaFoldDB" id="A0A0G4FIR4"/>
<reference evidence="2" key="1">
    <citation type="submission" date="2014-11" db="EMBL/GenBank/DDBJ databases">
        <authorList>
            <person name="Otto D Thomas"/>
            <person name="Naeem Raeece"/>
        </authorList>
    </citation>
    <scope>NUCLEOTIDE SEQUENCE</scope>
</reference>
<protein>
    <submittedName>
        <fullName evidence="2">Uncharacterized protein</fullName>
    </submittedName>
</protein>
<sequence length="313" mass="34131">MNNHITAILISGSIPTFWCLDLLIFIAIQLTDPRMEIQPWVLGVAEVGLLAIFGVAIWLTLVKAYKLRDAAVEEITGITDEEVKKRGEPHPLHAVLGSSASSPNTEDLFDFILFVGPGGQSDGRTAPSFLAVQLAQRRVHMGVFAASRWQSDFKIVSGLIELGHFEGTEPQAVELAAVQGNIGLCSSCPPGAIDKHIVSHLDVISWAASSVGISDLTGLGCFERGMGGLNGFSVFLQKVRGLRGRLDRRRKRKSREREGFSSMFELKGRTICPDMDRCVVCKLKGWDKFCTSVMLGLNEATKGLLDCSIHAFC</sequence>
<keyword evidence="1" id="KW-1133">Transmembrane helix</keyword>
<feature type="transmembrane region" description="Helical" evidence="1">
    <location>
        <begin position="7"/>
        <end position="28"/>
    </location>
</feature>
<name>A0A0G4FIR4_9ALVE</name>